<dbReference type="RefSeq" id="WP_379760416.1">
    <property type="nucleotide sequence ID" value="NZ_JBHSMR010000014.1"/>
</dbReference>
<keyword evidence="3" id="KW-0255">Endonuclease</keyword>
<evidence type="ECO:0000256" key="1">
    <source>
        <dbReference type="SAM" id="SignalP"/>
    </source>
</evidence>
<name>A0ABW0MSP6_9BURK</name>
<feature type="domain" description="LTD" evidence="2">
    <location>
        <begin position="25"/>
        <end position="158"/>
    </location>
</feature>
<dbReference type="PANTHER" id="PTHR42834">
    <property type="entry name" value="ENDONUCLEASE/EXONUCLEASE/PHOSPHATASE FAMILY PROTEIN (AFU_ORTHOLOGUE AFUA_3G09210)"/>
    <property type="match status" value="1"/>
</dbReference>
<keyword evidence="1" id="KW-0732">Signal</keyword>
<gene>
    <name evidence="3" type="ORF">ACFPQ5_20910</name>
</gene>
<proteinExistence type="predicted"/>
<dbReference type="Pfam" id="PF00932">
    <property type="entry name" value="LTD"/>
    <property type="match status" value="1"/>
</dbReference>
<evidence type="ECO:0000313" key="4">
    <source>
        <dbReference type="Proteomes" id="UP001596101"/>
    </source>
</evidence>
<dbReference type="SUPFAM" id="SSF56219">
    <property type="entry name" value="DNase I-like"/>
    <property type="match status" value="1"/>
</dbReference>
<keyword evidence="3" id="KW-0378">Hydrolase</keyword>
<feature type="signal peptide" evidence="1">
    <location>
        <begin position="1"/>
        <end position="30"/>
    </location>
</feature>
<protein>
    <submittedName>
        <fullName evidence="3">ExeM/NucH family extracellular endonuclease</fullName>
    </submittedName>
</protein>
<dbReference type="EMBL" id="JBHSMR010000014">
    <property type="protein sequence ID" value="MFC5480670.1"/>
    <property type="molecule type" value="Genomic_DNA"/>
</dbReference>
<comment type="caution">
    <text evidence="3">The sequence shown here is derived from an EMBL/GenBank/DDBJ whole genome shotgun (WGS) entry which is preliminary data.</text>
</comment>
<keyword evidence="4" id="KW-1185">Reference proteome</keyword>
<dbReference type="InterPro" id="IPR005135">
    <property type="entry name" value="Endo/exonuclease/phosphatase"/>
</dbReference>
<evidence type="ECO:0000313" key="3">
    <source>
        <dbReference type="EMBL" id="MFC5480670.1"/>
    </source>
</evidence>
<reference evidence="4" key="1">
    <citation type="journal article" date="2019" name="Int. J. Syst. Evol. Microbiol.">
        <title>The Global Catalogue of Microorganisms (GCM) 10K type strain sequencing project: providing services to taxonomists for standard genome sequencing and annotation.</title>
        <authorList>
            <consortium name="The Broad Institute Genomics Platform"/>
            <consortium name="The Broad Institute Genome Sequencing Center for Infectious Disease"/>
            <person name="Wu L."/>
            <person name="Ma J."/>
        </authorList>
    </citation>
    <scope>NUCLEOTIDE SEQUENCE [LARGE SCALE GENOMIC DNA]</scope>
    <source>
        <strain evidence="4">CCUG 43111</strain>
    </source>
</reference>
<accession>A0ABW0MSP6</accession>
<dbReference type="InterPro" id="IPR001322">
    <property type="entry name" value="Lamin_tail_dom"/>
</dbReference>
<dbReference type="PANTHER" id="PTHR42834:SF1">
    <property type="entry name" value="ENDONUCLEASE_EXONUCLEASE_PHOSPHATASE FAMILY PROTEIN (AFU_ORTHOLOGUE AFUA_3G09210)"/>
    <property type="match status" value="1"/>
</dbReference>
<dbReference type="Proteomes" id="UP001596101">
    <property type="component" value="Unassembled WGS sequence"/>
</dbReference>
<dbReference type="InterPro" id="IPR036691">
    <property type="entry name" value="Endo/exonu/phosph_ase_sf"/>
</dbReference>
<dbReference type="Gene3D" id="3.60.10.10">
    <property type="entry name" value="Endonuclease/exonuclease/phosphatase"/>
    <property type="match status" value="1"/>
</dbReference>
<dbReference type="CDD" id="cd10283">
    <property type="entry name" value="MnuA_DNase1-like"/>
    <property type="match status" value="1"/>
</dbReference>
<feature type="chain" id="PRO_5046989701" evidence="1">
    <location>
        <begin position="31"/>
        <end position="999"/>
    </location>
</feature>
<dbReference type="InterPro" id="IPR047971">
    <property type="entry name" value="ExeM-like"/>
</dbReference>
<dbReference type="Pfam" id="PF03372">
    <property type="entry name" value="Exo_endo_phos"/>
    <property type="match status" value="1"/>
</dbReference>
<dbReference type="CDD" id="cd04486">
    <property type="entry name" value="YhcR_OBF_like"/>
    <property type="match status" value="1"/>
</dbReference>
<evidence type="ECO:0000259" key="2">
    <source>
        <dbReference type="PROSITE" id="PS51841"/>
    </source>
</evidence>
<sequence length="999" mass="102826">MNMHVATNTPAGRLTILAALLAGLSTSAFAASPDLVISQIFTGGASGGSAYNRDFIELFNRGSVTVALKGKSLQYAAADKTWSGANALPDVVVQPGQYFLVAGNVQAAGGADIGTPIDHNWAMSLQATSAKVALANQTALMTAATEAAATIDMVGYGPSATQYETARAPTPSVTTALQRAGNGCTDTDNNSTDFAVVNPAPIPRNSKTAFNVCSGGGTDPGPQPQAIVTSCPASLQAEQGVGTSAALSARDSDSIVNSIAIESGAVPGIRLENVVLAGSAGADATATLRVDASVAAGNYPIKIAFGNNDTQSASCTVAVRVAGQLTIPQIQGPDAKTAYNNSVQTTQGVVTAIVGSGFFLQDPSGDGNPATSDGIFVFGSSAGVAAGDLVRITGTVTEYTPTGATRSYTEFKDLTAVNKVGTGTVALTNVDMPTDLARFEGMLVRFTTPLTVNGNAYLGERGELTLSVGRREIPTNRYVPGSPEARALAAANAANIVVLDDGIFTTPATIPYLFADGTVRSGDTVDDLTGVLDFGAMGGGGAAFKLQPTETPRFSRTNERLPAPIVASGNVRVASANVLNFFTTFTNGNDAWGRTGQGCKIGSTTNKSNCRGADNMDEFVRQRDKIVRSLQAVNADVVGLMEIQNNDDIAVSYLVEQLNAVVGAGTYAVVPKPAATGTDAIRVAMIYKPKSVSLVGGALSDGDSVNNRPPIAQTFKAANGGKFSLVVNHLKSKGGCGGANGANADSGDGQGCWNGDRVEQATRLRDYFLPQVKAAANDSDVLIVGDMNAYGMEDPIRLLNAAGYENQIERFVRPGGTPYSYVFGGESGYLDHALASTSLAAQVAGVTEWHNNADEPEAIDYNIETSGQDPYQANPYRASDHDPVVVSLNLAPTFADVTASTTITRTAPVMNRLTGKYSATVKITNTSGAALTGPLHLVLQGLTAGVTLDGQSGDRNGSPYLTLPSATLAPGASVSVTTTFTNPSRLGIGYTPALFSGTF</sequence>
<organism evidence="3 4">
    <name type="scientific">Massilia suwonensis</name>
    <dbReference type="NCBI Taxonomy" id="648895"/>
    <lineage>
        <taxon>Bacteria</taxon>
        <taxon>Pseudomonadati</taxon>
        <taxon>Pseudomonadota</taxon>
        <taxon>Betaproteobacteria</taxon>
        <taxon>Burkholderiales</taxon>
        <taxon>Oxalobacteraceae</taxon>
        <taxon>Telluria group</taxon>
        <taxon>Massilia</taxon>
    </lineage>
</organism>
<dbReference type="GO" id="GO:0004519">
    <property type="term" value="F:endonuclease activity"/>
    <property type="evidence" value="ECO:0007669"/>
    <property type="project" value="UniProtKB-KW"/>
</dbReference>
<dbReference type="PROSITE" id="PS51841">
    <property type="entry name" value="LTD"/>
    <property type="match status" value="1"/>
</dbReference>
<keyword evidence="3" id="KW-0540">Nuclease</keyword>
<dbReference type="NCBIfam" id="NF033681">
    <property type="entry name" value="ExeM_NucH_DNase"/>
    <property type="match status" value="1"/>
</dbReference>